<dbReference type="AlphaFoldDB" id="A0A0R0CA33"/>
<dbReference type="EMBL" id="LDJI01000026">
    <property type="protein sequence ID" value="KRG63038.1"/>
    <property type="molecule type" value="Genomic_DNA"/>
</dbReference>
<accession>A0A0R0CA33</accession>
<organism evidence="1 2">
    <name type="scientific">Stenotrophomonas humi</name>
    <dbReference type="NCBI Taxonomy" id="405444"/>
    <lineage>
        <taxon>Bacteria</taxon>
        <taxon>Pseudomonadati</taxon>
        <taxon>Pseudomonadota</taxon>
        <taxon>Gammaproteobacteria</taxon>
        <taxon>Lysobacterales</taxon>
        <taxon>Lysobacteraceae</taxon>
        <taxon>Stenotrophomonas</taxon>
    </lineage>
</organism>
<dbReference type="PATRIC" id="fig|405444.3.peg.1838"/>
<name>A0A0R0CA33_9GAMM</name>
<protein>
    <submittedName>
        <fullName evidence="1">Uncharacterized protein</fullName>
    </submittedName>
</protein>
<dbReference type="RefSeq" id="WP_057635063.1">
    <property type="nucleotide sequence ID" value="NZ_LDJI01000026.1"/>
</dbReference>
<gene>
    <name evidence="1" type="ORF">ABB26_13685</name>
</gene>
<reference evidence="1 2" key="1">
    <citation type="submission" date="2015-05" db="EMBL/GenBank/DDBJ databases">
        <title>Genome sequencing and analysis of members of genus Stenotrophomonas.</title>
        <authorList>
            <person name="Patil P.P."/>
            <person name="Midha S."/>
            <person name="Patil P.B."/>
        </authorList>
    </citation>
    <scope>NUCLEOTIDE SEQUENCE [LARGE SCALE GENOMIC DNA]</scope>
    <source>
        <strain evidence="1 2">DSM 18929</strain>
    </source>
</reference>
<dbReference type="Proteomes" id="UP000050864">
    <property type="component" value="Unassembled WGS sequence"/>
</dbReference>
<keyword evidence="2" id="KW-1185">Reference proteome</keyword>
<evidence type="ECO:0000313" key="1">
    <source>
        <dbReference type="EMBL" id="KRG63038.1"/>
    </source>
</evidence>
<proteinExistence type="predicted"/>
<sequence length="84" mass="10003">MEWIDALEREAWNDVIEELVWHLRNGRTPTLISRHLTPDSGVEFCFKDLPAVFLPVDNHVRWDEAVQIIDRFPQLNATRLHTRR</sequence>
<dbReference type="OrthoDB" id="6039544at2"/>
<evidence type="ECO:0000313" key="2">
    <source>
        <dbReference type="Proteomes" id="UP000050864"/>
    </source>
</evidence>
<comment type="caution">
    <text evidence="1">The sequence shown here is derived from an EMBL/GenBank/DDBJ whole genome shotgun (WGS) entry which is preliminary data.</text>
</comment>